<dbReference type="AlphaFoldDB" id="A0A484ZF93"/>
<evidence type="ECO:0000313" key="2">
    <source>
        <dbReference type="Proteomes" id="UP000351155"/>
    </source>
</evidence>
<evidence type="ECO:0000313" key="1">
    <source>
        <dbReference type="EMBL" id="VFS44609.1"/>
    </source>
</evidence>
<proteinExistence type="predicted"/>
<dbReference type="EMBL" id="CAADIW010000075">
    <property type="protein sequence ID" value="VFS44609.1"/>
    <property type="molecule type" value="Genomic_DNA"/>
</dbReference>
<accession>A0A484ZF93</accession>
<sequence length="73" mass="8160">MNKLLSLELQKDILDALLVFHPHRMTADQYFDCFGDCDEFQMLANVDALIGQGLIDDTAIHVCDGEKFISLGS</sequence>
<name>A0A484ZF93_9ENTR</name>
<reference evidence="1 2" key="1">
    <citation type="submission" date="2019-03" db="EMBL/GenBank/DDBJ databases">
        <authorList>
            <consortium name="Pathogen Informatics"/>
        </authorList>
    </citation>
    <scope>NUCLEOTIDE SEQUENCE [LARGE SCALE GENOMIC DNA]</scope>
    <source>
        <strain evidence="1 2">NCTC12126</strain>
    </source>
</reference>
<organism evidence="1 2">
    <name type="scientific">Enterobacter cancerogenus</name>
    <dbReference type="NCBI Taxonomy" id="69218"/>
    <lineage>
        <taxon>Bacteria</taxon>
        <taxon>Pseudomonadati</taxon>
        <taxon>Pseudomonadota</taxon>
        <taxon>Gammaproteobacteria</taxon>
        <taxon>Enterobacterales</taxon>
        <taxon>Enterobacteriaceae</taxon>
        <taxon>Enterobacter</taxon>
        <taxon>Enterobacter cloacae complex</taxon>
    </lineage>
</organism>
<gene>
    <name evidence="1" type="ORF">NCTC12126_05920</name>
</gene>
<protein>
    <submittedName>
        <fullName evidence="1">Uncharacterized protein</fullName>
    </submittedName>
</protein>
<dbReference type="Proteomes" id="UP000351155">
    <property type="component" value="Unassembled WGS sequence"/>
</dbReference>